<dbReference type="InterPro" id="IPR027383">
    <property type="entry name" value="Znf_put"/>
</dbReference>
<keyword evidence="4" id="KW-1133">Transmembrane helix</keyword>
<evidence type="ECO:0000313" key="6">
    <source>
        <dbReference type="EMBL" id="MFB9475095.1"/>
    </source>
</evidence>
<comment type="caution">
    <text evidence="6">The sequence shown here is derived from an EMBL/GenBank/DDBJ whole genome shotgun (WGS) entry which is preliminary data.</text>
</comment>
<feature type="compositionally biased region" description="Low complexity" evidence="3">
    <location>
        <begin position="213"/>
        <end position="226"/>
    </location>
</feature>
<dbReference type="InterPro" id="IPR041916">
    <property type="entry name" value="Anti_sigma_zinc_sf"/>
</dbReference>
<keyword evidence="4" id="KW-0812">Transmembrane</keyword>
<reference evidence="6 7" key="1">
    <citation type="submission" date="2024-09" db="EMBL/GenBank/DDBJ databases">
        <authorList>
            <person name="Sun Q."/>
            <person name="Mori K."/>
        </authorList>
    </citation>
    <scope>NUCLEOTIDE SEQUENCE [LARGE SCALE GENOMIC DNA]</scope>
    <source>
        <strain evidence="6 7">JCM 3324</strain>
    </source>
</reference>
<accession>A0ABV5NXQ1</accession>
<feature type="domain" description="Putative zinc-finger" evidence="5">
    <location>
        <begin position="12"/>
        <end position="38"/>
    </location>
</feature>
<keyword evidence="4" id="KW-0472">Membrane</keyword>
<proteinExistence type="predicted"/>
<name>A0ABV5NXQ1_9ACTN</name>
<dbReference type="Pfam" id="PF13490">
    <property type="entry name" value="zf-HC2"/>
    <property type="match status" value="1"/>
</dbReference>
<dbReference type="EMBL" id="JBHMCF010000040">
    <property type="protein sequence ID" value="MFB9475095.1"/>
    <property type="molecule type" value="Genomic_DNA"/>
</dbReference>
<protein>
    <submittedName>
        <fullName evidence="6">Anti-sigma factor family protein</fullName>
    </submittedName>
</protein>
<feature type="region of interest" description="Disordered" evidence="3">
    <location>
        <begin position="204"/>
        <end position="249"/>
    </location>
</feature>
<keyword evidence="2" id="KW-0804">Transcription</keyword>
<evidence type="ECO:0000256" key="1">
    <source>
        <dbReference type="ARBA" id="ARBA00023015"/>
    </source>
</evidence>
<feature type="compositionally biased region" description="Basic and acidic residues" evidence="3">
    <location>
        <begin position="104"/>
        <end position="117"/>
    </location>
</feature>
<evidence type="ECO:0000256" key="4">
    <source>
        <dbReference type="SAM" id="Phobius"/>
    </source>
</evidence>
<dbReference type="Gene3D" id="1.10.10.1320">
    <property type="entry name" value="Anti-sigma factor, zinc-finger domain"/>
    <property type="match status" value="1"/>
</dbReference>
<keyword evidence="1" id="KW-0805">Transcription regulation</keyword>
<evidence type="ECO:0000256" key="3">
    <source>
        <dbReference type="SAM" id="MobiDB-lite"/>
    </source>
</evidence>
<keyword evidence="7" id="KW-1185">Reference proteome</keyword>
<sequence length="341" mass="35963">MTGDTHYDLEILAELAEGLLDADTARQVREHLAVCDPCGELLADLAAVREVLAATPTPAMPMGVALRIDKALAAEAESRRGGGVGLAEPPDWDELMRDAPWERPAEVPEPVRLHRDVPAQAPEPTRLSGDSPAEVPEPASTGPGGMPEPVRLGVVSDDGTVVPAKSRSIRRRRWAMPAVAAAAAAAVVAGSAVAGTALLASGGESPAPPVALPVPSSSSAAPQPERSSVRATPSKPPRGYALTNSDHNYSDPELRRPLELFLAPAPILHGDSNDADKVAKCVSAVSNRSKLDVFAVDQGQYNGQEALLVASWKQQSTKRIRIDVVDPFNCKNLRKPALGRW</sequence>
<evidence type="ECO:0000259" key="5">
    <source>
        <dbReference type="Pfam" id="PF13490"/>
    </source>
</evidence>
<feature type="region of interest" description="Disordered" evidence="3">
    <location>
        <begin position="104"/>
        <end position="154"/>
    </location>
</feature>
<evidence type="ECO:0000313" key="7">
    <source>
        <dbReference type="Proteomes" id="UP001589568"/>
    </source>
</evidence>
<feature type="transmembrane region" description="Helical" evidence="4">
    <location>
        <begin position="174"/>
        <end position="200"/>
    </location>
</feature>
<dbReference type="RefSeq" id="WP_345393139.1">
    <property type="nucleotide sequence ID" value="NZ_BAAAXS010000001.1"/>
</dbReference>
<organism evidence="6 7">
    <name type="scientific">Nonomuraea salmonea</name>
    <dbReference type="NCBI Taxonomy" id="46181"/>
    <lineage>
        <taxon>Bacteria</taxon>
        <taxon>Bacillati</taxon>
        <taxon>Actinomycetota</taxon>
        <taxon>Actinomycetes</taxon>
        <taxon>Streptosporangiales</taxon>
        <taxon>Streptosporangiaceae</taxon>
        <taxon>Nonomuraea</taxon>
    </lineage>
</organism>
<evidence type="ECO:0000256" key="2">
    <source>
        <dbReference type="ARBA" id="ARBA00023163"/>
    </source>
</evidence>
<dbReference type="Proteomes" id="UP001589568">
    <property type="component" value="Unassembled WGS sequence"/>
</dbReference>
<gene>
    <name evidence="6" type="ORF">ACFFR3_36875</name>
</gene>